<gene>
    <name evidence="8" type="ORF">SAMN04488094_107150</name>
</gene>
<feature type="transmembrane region" description="Helical" evidence="7">
    <location>
        <begin position="125"/>
        <end position="145"/>
    </location>
</feature>
<keyword evidence="8" id="KW-0966">Cell projection</keyword>
<evidence type="ECO:0000313" key="8">
    <source>
        <dbReference type="EMBL" id="SFC66130.1"/>
    </source>
</evidence>
<dbReference type="PRINTS" id="PR00953">
    <property type="entry name" value="TYPE3IMRPROT"/>
</dbReference>
<dbReference type="GO" id="GO:0005886">
    <property type="term" value="C:plasma membrane"/>
    <property type="evidence" value="ECO:0007669"/>
    <property type="project" value="UniProtKB-SubCell"/>
</dbReference>
<keyword evidence="8" id="KW-0282">Flagellum</keyword>
<feature type="transmembrane region" description="Helical" evidence="7">
    <location>
        <begin position="45"/>
        <end position="61"/>
    </location>
</feature>
<protein>
    <submittedName>
        <fullName evidence="8">Flagellar biosynthetic protein FliR</fullName>
    </submittedName>
</protein>
<organism evidence="8 9">
    <name type="scientific">Tropicimonas isoalkanivorans</name>
    <dbReference type="NCBI Taxonomy" id="441112"/>
    <lineage>
        <taxon>Bacteria</taxon>
        <taxon>Pseudomonadati</taxon>
        <taxon>Pseudomonadota</taxon>
        <taxon>Alphaproteobacteria</taxon>
        <taxon>Rhodobacterales</taxon>
        <taxon>Roseobacteraceae</taxon>
        <taxon>Tropicimonas</taxon>
    </lineage>
</organism>
<keyword evidence="4 7" id="KW-0812">Transmembrane</keyword>
<dbReference type="Proteomes" id="UP000198728">
    <property type="component" value="Unassembled WGS sequence"/>
</dbReference>
<dbReference type="PANTHER" id="PTHR30065">
    <property type="entry name" value="FLAGELLAR BIOSYNTHETIC PROTEIN FLIR"/>
    <property type="match status" value="1"/>
</dbReference>
<dbReference type="RefSeq" id="WP_245758843.1">
    <property type="nucleotide sequence ID" value="NZ_FOLG01000007.1"/>
</dbReference>
<evidence type="ECO:0000256" key="3">
    <source>
        <dbReference type="ARBA" id="ARBA00022475"/>
    </source>
</evidence>
<dbReference type="PANTHER" id="PTHR30065:SF8">
    <property type="entry name" value="FLAGELLAR BIOSYNTHETIC PROTEIN FLIR"/>
    <property type="match status" value="1"/>
</dbReference>
<feature type="transmembrane region" description="Helical" evidence="7">
    <location>
        <begin position="81"/>
        <end position="104"/>
    </location>
</feature>
<dbReference type="Pfam" id="PF01311">
    <property type="entry name" value="Bac_export_1"/>
    <property type="match status" value="1"/>
</dbReference>
<feature type="transmembrane region" description="Helical" evidence="7">
    <location>
        <begin position="179"/>
        <end position="200"/>
    </location>
</feature>
<evidence type="ECO:0000256" key="4">
    <source>
        <dbReference type="ARBA" id="ARBA00022692"/>
    </source>
</evidence>
<evidence type="ECO:0000313" key="9">
    <source>
        <dbReference type="Proteomes" id="UP000198728"/>
    </source>
</evidence>
<evidence type="ECO:0000256" key="1">
    <source>
        <dbReference type="ARBA" id="ARBA00004651"/>
    </source>
</evidence>
<proteinExistence type="inferred from homology"/>
<keyword evidence="6 7" id="KW-0472">Membrane</keyword>
<sequence length="257" mass="26546">MMVDAMLFGDIGRSWLIMGFLVFLRVGGAMALLPAFGEQTVPQRVRLGLTLAFTIIVAPTVDPGGAPGDLHAFLPLLATETAVGLVFGLAIRLMIHLLQITAAMAAQSTSLAQIFGGASVDPLPAFGHILVVAGLALATATGLHIRVAEALIGSYDAFPVGSVLDSAQLASFLTARVSAIFSMAFSFAAPFVVAAFIYNLALGAINRAMPQLMVVMVGAPAITAAGLAMFAILSPLLLQLWLDALDGVLADPFGVGR</sequence>
<dbReference type="InterPro" id="IPR002010">
    <property type="entry name" value="T3SS_IM_R"/>
</dbReference>
<reference evidence="8 9" key="1">
    <citation type="submission" date="2016-10" db="EMBL/GenBank/DDBJ databases">
        <authorList>
            <person name="de Groot N.N."/>
        </authorList>
    </citation>
    <scope>NUCLEOTIDE SEQUENCE [LARGE SCALE GENOMIC DNA]</scope>
    <source>
        <strain evidence="8 9">DSM 19548</strain>
    </source>
</reference>
<evidence type="ECO:0000256" key="2">
    <source>
        <dbReference type="ARBA" id="ARBA00009772"/>
    </source>
</evidence>
<dbReference type="GO" id="GO:0006605">
    <property type="term" value="P:protein targeting"/>
    <property type="evidence" value="ECO:0007669"/>
    <property type="project" value="InterPro"/>
</dbReference>
<evidence type="ECO:0000256" key="5">
    <source>
        <dbReference type="ARBA" id="ARBA00022989"/>
    </source>
</evidence>
<comment type="subcellular location">
    <subcellularLocation>
        <location evidence="1">Cell membrane</location>
        <topology evidence="1">Multi-pass membrane protein</topology>
    </subcellularLocation>
</comment>
<dbReference type="EMBL" id="FOLG01000007">
    <property type="protein sequence ID" value="SFC66130.1"/>
    <property type="molecule type" value="Genomic_DNA"/>
</dbReference>
<evidence type="ECO:0000256" key="7">
    <source>
        <dbReference type="SAM" id="Phobius"/>
    </source>
</evidence>
<keyword evidence="5 7" id="KW-1133">Transmembrane helix</keyword>
<dbReference type="AlphaFoldDB" id="A0A1I1L9B3"/>
<feature type="transmembrane region" description="Helical" evidence="7">
    <location>
        <begin position="212"/>
        <end position="233"/>
    </location>
</feature>
<evidence type="ECO:0000256" key="6">
    <source>
        <dbReference type="ARBA" id="ARBA00023136"/>
    </source>
</evidence>
<name>A0A1I1L9B3_9RHOB</name>
<keyword evidence="9" id="KW-1185">Reference proteome</keyword>
<feature type="transmembrane region" description="Helical" evidence="7">
    <location>
        <begin position="15"/>
        <end position="33"/>
    </location>
</feature>
<keyword evidence="8" id="KW-0969">Cilium</keyword>
<keyword evidence="3" id="KW-1003">Cell membrane</keyword>
<accession>A0A1I1L9B3</accession>
<comment type="similarity">
    <text evidence="2">Belongs to the FliR/MopE/SpaR family.</text>
</comment>
<dbReference type="STRING" id="441112.SAMN04488094_107150"/>